<evidence type="ECO:0000313" key="4">
    <source>
        <dbReference type="Proteomes" id="UP000261811"/>
    </source>
</evidence>
<feature type="transmembrane region" description="Helical" evidence="2">
    <location>
        <begin position="195"/>
        <end position="215"/>
    </location>
</feature>
<keyword evidence="4" id="KW-1185">Reference proteome</keyword>
<dbReference type="InterPro" id="IPR036259">
    <property type="entry name" value="MFS_trans_sf"/>
</dbReference>
<sequence length="452" mass="45069">MIIPAGGTARRRSRSNSVRFADAASDAARLTTLRPSVTAKTFPPDGGVGRTPSNAPSTDASAFLPFWCMTRMIGLCGGVALMSATMAVASTASSLVAGDRMGTGWGAVPPTADVVGTGVGAILLTRLFRRHDRRTVLGAGYAVAAFSGALGAVAAVRGNVPLLTLAMLLLGLGNAAAQLSRYAAAELYPPGRRGFAIGLVVWSAAAGAVGGPLLLGPSGRLAGTLGLTVLAGPFVFAAVTAGIAALAMGGRRLGVDDAAPGLPLRTLFALPSARTALPVMVVAQVVMFGVMTAAPVDMHMHGDGLAAVGETLAAHTLGMFALSPVTGRAVDRFGGWAVTRAGLAVLVVSTALAGVFPDARMATLFLLGYGWNLCFVGGSAVLAVGAPPAESARLEGAVDATVWSLAAVASLLSTVVLAHAGASALAFGASALALLVLAGQQAVRRPASAASR</sequence>
<feature type="region of interest" description="Disordered" evidence="1">
    <location>
        <begin position="35"/>
        <end position="56"/>
    </location>
</feature>
<feature type="transmembrane region" description="Helical" evidence="2">
    <location>
        <begin position="72"/>
        <end position="92"/>
    </location>
</feature>
<dbReference type="PANTHER" id="PTHR23534:SF1">
    <property type="entry name" value="MAJOR FACILITATOR SUPERFAMILY PROTEIN"/>
    <property type="match status" value="1"/>
</dbReference>
<dbReference type="Gene3D" id="1.20.1250.20">
    <property type="entry name" value="MFS general substrate transporter like domains"/>
    <property type="match status" value="1"/>
</dbReference>
<accession>A0A372J961</accession>
<comment type="caution">
    <text evidence="3">The sequence shown here is derived from an EMBL/GenBank/DDBJ whole genome shotgun (WGS) entry which is preliminary data.</text>
</comment>
<feature type="transmembrane region" description="Helical" evidence="2">
    <location>
        <begin position="275"/>
        <end position="294"/>
    </location>
</feature>
<dbReference type="Pfam" id="PF07690">
    <property type="entry name" value="MFS_1"/>
    <property type="match status" value="1"/>
</dbReference>
<feature type="transmembrane region" description="Helical" evidence="2">
    <location>
        <begin position="162"/>
        <end position="183"/>
    </location>
</feature>
<dbReference type="Proteomes" id="UP000261811">
    <property type="component" value="Unassembled WGS sequence"/>
</dbReference>
<keyword evidence="2" id="KW-0812">Transmembrane</keyword>
<keyword evidence="2" id="KW-1133">Transmembrane helix</keyword>
<keyword evidence="2" id="KW-0472">Membrane</keyword>
<dbReference type="AlphaFoldDB" id="A0A372J961"/>
<organism evidence="3 4">
    <name type="scientific">Actinomadura logoneensis</name>
    <dbReference type="NCBI Taxonomy" id="2293572"/>
    <lineage>
        <taxon>Bacteria</taxon>
        <taxon>Bacillati</taxon>
        <taxon>Actinomycetota</taxon>
        <taxon>Actinomycetes</taxon>
        <taxon>Streptosporangiales</taxon>
        <taxon>Thermomonosporaceae</taxon>
        <taxon>Actinomadura</taxon>
    </lineage>
</organism>
<feature type="transmembrane region" description="Helical" evidence="2">
    <location>
        <begin position="104"/>
        <end position="124"/>
    </location>
</feature>
<dbReference type="InterPro" id="IPR011701">
    <property type="entry name" value="MFS"/>
</dbReference>
<protein>
    <submittedName>
        <fullName evidence="3">MFS transporter</fullName>
    </submittedName>
</protein>
<dbReference type="EMBL" id="QURH01001046">
    <property type="protein sequence ID" value="RFU36542.1"/>
    <property type="molecule type" value="Genomic_DNA"/>
</dbReference>
<feature type="transmembrane region" description="Helical" evidence="2">
    <location>
        <begin position="136"/>
        <end position="156"/>
    </location>
</feature>
<feature type="transmembrane region" description="Helical" evidence="2">
    <location>
        <begin position="424"/>
        <end position="443"/>
    </location>
</feature>
<feature type="transmembrane region" description="Helical" evidence="2">
    <location>
        <begin position="221"/>
        <end position="247"/>
    </location>
</feature>
<dbReference type="SUPFAM" id="SSF103473">
    <property type="entry name" value="MFS general substrate transporter"/>
    <property type="match status" value="1"/>
</dbReference>
<evidence type="ECO:0000256" key="1">
    <source>
        <dbReference type="SAM" id="MobiDB-lite"/>
    </source>
</evidence>
<reference evidence="3 4" key="1">
    <citation type="submission" date="2018-08" db="EMBL/GenBank/DDBJ databases">
        <title>Actinomadura jelena sp. nov., a novel Actinomycete isolated from soil in Chad.</title>
        <authorList>
            <person name="Shi L."/>
        </authorList>
    </citation>
    <scope>NUCLEOTIDE SEQUENCE [LARGE SCALE GENOMIC DNA]</scope>
    <source>
        <strain evidence="3 4">NEAU-G17</strain>
    </source>
</reference>
<proteinExistence type="predicted"/>
<dbReference type="PANTHER" id="PTHR23534">
    <property type="entry name" value="MFS PERMEASE"/>
    <property type="match status" value="1"/>
</dbReference>
<dbReference type="GO" id="GO:0022857">
    <property type="term" value="F:transmembrane transporter activity"/>
    <property type="evidence" value="ECO:0007669"/>
    <property type="project" value="InterPro"/>
</dbReference>
<evidence type="ECO:0000313" key="3">
    <source>
        <dbReference type="EMBL" id="RFU36542.1"/>
    </source>
</evidence>
<feature type="transmembrane region" description="Helical" evidence="2">
    <location>
        <begin position="337"/>
        <end position="356"/>
    </location>
</feature>
<evidence type="ECO:0000256" key="2">
    <source>
        <dbReference type="SAM" id="Phobius"/>
    </source>
</evidence>
<gene>
    <name evidence="3" type="ORF">DZF91_37555</name>
</gene>
<feature type="transmembrane region" description="Helical" evidence="2">
    <location>
        <begin position="362"/>
        <end position="385"/>
    </location>
</feature>
<name>A0A372J961_9ACTN</name>